<feature type="compositionally biased region" description="Acidic residues" evidence="1">
    <location>
        <begin position="8"/>
        <end position="18"/>
    </location>
</feature>
<comment type="caution">
    <text evidence="2">The sequence shown here is derived from an EMBL/GenBank/DDBJ whole genome shotgun (WGS) entry which is preliminary data.</text>
</comment>
<evidence type="ECO:0000256" key="1">
    <source>
        <dbReference type="SAM" id="MobiDB-lite"/>
    </source>
</evidence>
<accession>A0A2P4X039</accession>
<dbReference type="Proteomes" id="UP000237271">
    <property type="component" value="Unassembled WGS sequence"/>
</dbReference>
<dbReference type="EMBL" id="NCKW01020131">
    <property type="protein sequence ID" value="POM58910.1"/>
    <property type="molecule type" value="Genomic_DNA"/>
</dbReference>
<feature type="region of interest" description="Disordered" evidence="1">
    <location>
        <begin position="1"/>
        <end position="28"/>
    </location>
</feature>
<keyword evidence="3" id="KW-1185">Reference proteome</keyword>
<evidence type="ECO:0000313" key="3">
    <source>
        <dbReference type="Proteomes" id="UP000237271"/>
    </source>
</evidence>
<organism evidence="2 3">
    <name type="scientific">Phytophthora palmivora</name>
    <dbReference type="NCBI Taxonomy" id="4796"/>
    <lineage>
        <taxon>Eukaryota</taxon>
        <taxon>Sar</taxon>
        <taxon>Stramenopiles</taxon>
        <taxon>Oomycota</taxon>
        <taxon>Peronosporomycetes</taxon>
        <taxon>Peronosporales</taxon>
        <taxon>Peronosporaceae</taxon>
        <taxon>Phytophthora</taxon>
    </lineage>
</organism>
<sequence length="108" mass="10983">MDPRVVDESIDDDVDLAEPDLPRIPVGLPPRENRAEIFIFEDLGGATPCQASDDGPGSPNLRGASPTTSLFGPDSPVASAGTQLPTAADSAIEILASAAQAVGCPTAK</sequence>
<dbReference type="OrthoDB" id="10607214at2759"/>
<feature type="region of interest" description="Disordered" evidence="1">
    <location>
        <begin position="45"/>
        <end position="84"/>
    </location>
</feature>
<gene>
    <name evidence="2" type="ORF">PHPALM_36383</name>
</gene>
<reference evidence="2 3" key="1">
    <citation type="journal article" date="2017" name="Genome Biol. Evol.">
        <title>Phytophthora megakarya and P. palmivora, closely related causal agents of cacao black pod rot, underwent increases in genome sizes and gene numbers by different mechanisms.</title>
        <authorList>
            <person name="Ali S.S."/>
            <person name="Shao J."/>
            <person name="Lary D.J."/>
            <person name="Kronmiller B."/>
            <person name="Shen D."/>
            <person name="Strem M.D."/>
            <person name="Amoako-Attah I."/>
            <person name="Akrofi A.Y."/>
            <person name="Begoude B.A."/>
            <person name="Ten Hoopen G.M."/>
            <person name="Coulibaly K."/>
            <person name="Kebe B.I."/>
            <person name="Melnick R.L."/>
            <person name="Guiltinan M.J."/>
            <person name="Tyler B.M."/>
            <person name="Meinhardt L.W."/>
            <person name="Bailey B.A."/>
        </authorList>
    </citation>
    <scope>NUCLEOTIDE SEQUENCE [LARGE SCALE GENOMIC DNA]</scope>
    <source>
        <strain evidence="3">sbr112.9</strain>
    </source>
</reference>
<proteinExistence type="predicted"/>
<name>A0A2P4X039_9STRA</name>
<evidence type="ECO:0000313" key="2">
    <source>
        <dbReference type="EMBL" id="POM58910.1"/>
    </source>
</evidence>
<dbReference type="AlphaFoldDB" id="A0A2P4X039"/>
<protein>
    <submittedName>
        <fullName evidence="2">Protein dip1</fullName>
    </submittedName>
</protein>